<dbReference type="Proteomes" id="UP000317429">
    <property type="component" value="Chromosome"/>
</dbReference>
<protein>
    <submittedName>
        <fullName evidence="2">Uncharacterized protein</fullName>
    </submittedName>
</protein>
<gene>
    <name evidence="2" type="ORF">Pla175_45540</name>
</gene>
<proteinExistence type="predicted"/>
<feature type="transmembrane region" description="Helical" evidence="1">
    <location>
        <begin position="165"/>
        <end position="191"/>
    </location>
</feature>
<keyword evidence="3" id="KW-1185">Reference proteome</keyword>
<feature type="transmembrane region" description="Helical" evidence="1">
    <location>
        <begin position="100"/>
        <end position="120"/>
    </location>
</feature>
<sequence length="294" mass="31888">MPEPPTTDDPRIDPLSVRAQRPETTLDAKTAEPACVEPPDGWEHVGFTIAFGGGVYLGLGATLLYVVYLLADPYAKYQSLSSLATAAAFLIALAPMAIVFGFLFTGFFCLWTLLLVRGVLATLDWRPGWDRLGAFGGGLVGLICTAWPLVLRPIDPYLRNTQDAAMLIAAGPVLATLVGQFFGGLAGVHIVKSQRLIADLRGLSVSEPCRGLRVSIKQLMGVTAWVCVGLGAARAMGVMNAELLVLLSVWSPLQFLSAKLMVRWAWFFDRRRLVWLGREKPRHGSGRVPRLDAG</sequence>
<dbReference type="RefSeq" id="WP_145290960.1">
    <property type="nucleotide sequence ID" value="NZ_CP036291.1"/>
</dbReference>
<keyword evidence="1" id="KW-1133">Transmembrane helix</keyword>
<evidence type="ECO:0000256" key="1">
    <source>
        <dbReference type="SAM" id="Phobius"/>
    </source>
</evidence>
<feature type="transmembrane region" description="Helical" evidence="1">
    <location>
        <begin position="77"/>
        <end position="94"/>
    </location>
</feature>
<name>A0A518DI44_9BACT</name>
<evidence type="ECO:0000313" key="3">
    <source>
        <dbReference type="Proteomes" id="UP000317429"/>
    </source>
</evidence>
<organism evidence="2 3">
    <name type="scientific">Pirellulimonas nuda</name>
    <dbReference type="NCBI Taxonomy" id="2528009"/>
    <lineage>
        <taxon>Bacteria</taxon>
        <taxon>Pseudomonadati</taxon>
        <taxon>Planctomycetota</taxon>
        <taxon>Planctomycetia</taxon>
        <taxon>Pirellulales</taxon>
        <taxon>Lacipirellulaceae</taxon>
        <taxon>Pirellulimonas</taxon>
    </lineage>
</organism>
<dbReference type="EMBL" id="CP036291">
    <property type="protein sequence ID" value="QDU91134.1"/>
    <property type="molecule type" value="Genomic_DNA"/>
</dbReference>
<dbReference type="AlphaFoldDB" id="A0A518DI44"/>
<accession>A0A518DI44</accession>
<feature type="transmembrane region" description="Helical" evidence="1">
    <location>
        <begin position="132"/>
        <end position="150"/>
    </location>
</feature>
<dbReference type="KEGG" id="pnd:Pla175_45540"/>
<keyword evidence="1" id="KW-0472">Membrane</keyword>
<feature type="transmembrane region" description="Helical" evidence="1">
    <location>
        <begin position="47"/>
        <end position="70"/>
    </location>
</feature>
<keyword evidence="1" id="KW-0812">Transmembrane</keyword>
<reference evidence="2 3" key="1">
    <citation type="submission" date="2019-02" db="EMBL/GenBank/DDBJ databases">
        <title>Deep-cultivation of Planctomycetes and their phenomic and genomic characterization uncovers novel biology.</title>
        <authorList>
            <person name="Wiegand S."/>
            <person name="Jogler M."/>
            <person name="Boedeker C."/>
            <person name="Pinto D."/>
            <person name="Vollmers J."/>
            <person name="Rivas-Marin E."/>
            <person name="Kohn T."/>
            <person name="Peeters S.H."/>
            <person name="Heuer A."/>
            <person name="Rast P."/>
            <person name="Oberbeckmann S."/>
            <person name="Bunk B."/>
            <person name="Jeske O."/>
            <person name="Meyerdierks A."/>
            <person name="Storesund J.E."/>
            <person name="Kallscheuer N."/>
            <person name="Luecker S."/>
            <person name="Lage O.M."/>
            <person name="Pohl T."/>
            <person name="Merkel B.J."/>
            <person name="Hornburger P."/>
            <person name="Mueller R.-W."/>
            <person name="Bruemmer F."/>
            <person name="Labrenz M."/>
            <person name="Spormann A.M."/>
            <person name="Op den Camp H."/>
            <person name="Overmann J."/>
            <person name="Amann R."/>
            <person name="Jetten M.S.M."/>
            <person name="Mascher T."/>
            <person name="Medema M.H."/>
            <person name="Devos D.P."/>
            <person name="Kaster A.-K."/>
            <person name="Ovreas L."/>
            <person name="Rohde M."/>
            <person name="Galperin M.Y."/>
            <person name="Jogler C."/>
        </authorList>
    </citation>
    <scope>NUCLEOTIDE SEQUENCE [LARGE SCALE GENOMIC DNA]</scope>
    <source>
        <strain evidence="2 3">Pla175</strain>
    </source>
</reference>
<evidence type="ECO:0000313" key="2">
    <source>
        <dbReference type="EMBL" id="QDU91134.1"/>
    </source>
</evidence>